<keyword evidence="1" id="KW-0812">Transmembrane</keyword>
<keyword evidence="1" id="KW-1133">Transmembrane helix</keyword>
<comment type="caution">
    <text evidence="2">The sequence shown here is derived from an EMBL/GenBank/DDBJ whole genome shotgun (WGS) entry which is preliminary data.</text>
</comment>
<reference evidence="2" key="1">
    <citation type="submission" date="2021-04" db="EMBL/GenBank/DDBJ databases">
        <title>Ouciella asimina sp. nov., isolated from the surface seawater in the hydrothermal field of Okinawa Trough.</title>
        <authorList>
            <person name="Shuang W."/>
        </authorList>
    </citation>
    <scope>NUCLEOTIDE SEQUENCE</scope>
    <source>
        <strain evidence="2">LXI357</strain>
    </source>
</reference>
<organism evidence="2 3">
    <name type="scientific">Stakelama marina</name>
    <dbReference type="NCBI Taxonomy" id="2826939"/>
    <lineage>
        <taxon>Bacteria</taxon>
        <taxon>Pseudomonadati</taxon>
        <taxon>Pseudomonadota</taxon>
        <taxon>Alphaproteobacteria</taxon>
        <taxon>Sphingomonadales</taxon>
        <taxon>Sphingomonadaceae</taxon>
        <taxon>Stakelama</taxon>
    </lineage>
</organism>
<feature type="transmembrane region" description="Helical" evidence="1">
    <location>
        <begin position="52"/>
        <end position="78"/>
    </location>
</feature>
<keyword evidence="1" id="KW-0472">Membrane</keyword>
<evidence type="ECO:0000313" key="2">
    <source>
        <dbReference type="EMBL" id="MBR0553333.1"/>
    </source>
</evidence>
<dbReference type="RefSeq" id="WP_284054563.1">
    <property type="nucleotide sequence ID" value="NZ_JAGRQC010000003.1"/>
</dbReference>
<evidence type="ECO:0000256" key="1">
    <source>
        <dbReference type="SAM" id="Phobius"/>
    </source>
</evidence>
<proteinExistence type="predicted"/>
<sequence length="98" mass="10973">MTEQRRDLDDPDYAAFAWARYRRVLKWMAVFSLAVAVLSVLALWWWLDTMAFHLAVATGLGVGLSILLAAALTGLMFLSSGSGHDEAVDRFNKDREPE</sequence>
<evidence type="ECO:0000313" key="3">
    <source>
        <dbReference type="Proteomes" id="UP000676996"/>
    </source>
</evidence>
<protein>
    <submittedName>
        <fullName evidence="2">Uncharacterized protein</fullName>
    </submittedName>
</protein>
<dbReference type="Proteomes" id="UP000676996">
    <property type="component" value="Unassembled WGS sequence"/>
</dbReference>
<keyword evidence="3" id="KW-1185">Reference proteome</keyword>
<dbReference type="AlphaFoldDB" id="A0A8T4IFJ5"/>
<feature type="transmembrane region" description="Helical" evidence="1">
    <location>
        <begin position="27"/>
        <end position="46"/>
    </location>
</feature>
<name>A0A8T4IFJ5_9SPHN</name>
<accession>A0A8T4IFJ5</accession>
<gene>
    <name evidence="2" type="ORF">J7S20_12525</name>
</gene>
<dbReference type="EMBL" id="JAGRQC010000003">
    <property type="protein sequence ID" value="MBR0553333.1"/>
    <property type="molecule type" value="Genomic_DNA"/>
</dbReference>